<keyword evidence="4" id="KW-0963">Cytoplasm</keyword>
<comment type="subcellular location">
    <subcellularLocation>
        <location evidence="2">Cytoplasm</location>
    </subcellularLocation>
    <subcellularLocation>
        <location evidence="1">Nucleus</location>
    </subcellularLocation>
</comment>
<comment type="function">
    <text evidence="10">Protein associated with the U5 snRNP, during its maturation and its post-splicing recycling and which is required for spliceosomal tri-snRNP complex assembly in the nucleus. Has a molecular sequestering activity and transiently hinders SNRNP200 binding sites for constitutive splicing factors that intervene later during the assembly of the spliceosome and splicing. Together with its molecular sequestering activity, may also function as a molecular adapter and placeholder, coordinating the assembly of the U5 snRNP and its association with the U4/U6 di-snRNP.</text>
</comment>
<feature type="compositionally biased region" description="Basic and acidic residues" evidence="11">
    <location>
        <begin position="257"/>
        <end position="277"/>
    </location>
</feature>
<dbReference type="GO" id="GO:0008380">
    <property type="term" value="P:RNA splicing"/>
    <property type="evidence" value="ECO:0007669"/>
    <property type="project" value="UniProtKB-KW"/>
</dbReference>
<evidence type="ECO:0000256" key="1">
    <source>
        <dbReference type="ARBA" id="ARBA00004123"/>
    </source>
</evidence>
<evidence type="ECO:0000256" key="2">
    <source>
        <dbReference type="ARBA" id="ARBA00004496"/>
    </source>
</evidence>
<gene>
    <name evidence="12" type="ORF">R1flu_019083</name>
</gene>
<organism evidence="12 13">
    <name type="scientific">Riccia fluitans</name>
    <dbReference type="NCBI Taxonomy" id="41844"/>
    <lineage>
        <taxon>Eukaryota</taxon>
        <taxon>Viridiplantae</taxon>
        <taxon>Streptophyta</taxon>
        <taxon>Embryophyta</taxon>
        <taxon>Marchantiophyta</taxon>
        <taxon>Marchantiopsida</taxon>
        <taxon>Marchantiidae</taxon>
        <taxon>Marchantiales</taxon>
        <taxon>Ricciaceae</taxon>
        <taxon>Riccia</taxon>
    </lineage>
</organism>
<comment type="caution">
    <text evidence="12">The sequence shown here is derived from an EMBL/GenBank/DDBJ whole genome shotgun (WGS) entry which is preliminary data.</text>
</comment>
<feature type="compositionally biased region" description="Acidic residues" evidence="11">
    <location>
        <begin position="97"/>
        <end position="107"/>
    </location>
</feature>
<dbReference type="GO" id="GO:0005681">
    <property type="term" value="C:spliceosomal complex"/>
    <property type="evidence" value="ECO:0007669"/>
    <property type="project" value="UniProtKB-KW"/>
</dbReference>
<dbReference type="GO" id="GO:0006397">
    <property type="term" value="P:mRNA processing"/>
    <property type="evidence" value="ECO:0007669"/>
    <property type="project" value="UniProtKB-KW"/>
</dbReference>
<dbReference type="PANTHER" id="PTHR13445:SF3">
    <property type="entry name" value="U5 SMALL NUCLEAR RIBONUCLEOPROTEIN TSSC4"/>
    <property type="match status" value="1"/>
</dbReference>
<evidence type="ECO:0000256" key="10">
    <source>
        <dbReference type="ARBA" id="ARBA00045970"/>
    </source>
</evidence>
<dbReference type="InterPro" id="IPR029338">
    <property type="entry name" value="TSSC4"/>
</dbReference>
<evidence type="ECO:0000256" key="11">
    <source>
        <dbReference type="SAM" id="MobiDB-lite"/>
    </source>
</evidence>
<dbReference type="AlphaFoldDB" id="A0ABD1ZHP4"/>
<feature type="region of interest" description="Disordered" evidence="11">
    <location>
        <begin position="435"/>
        <end position="464"/>
    </location>
</feature>
<dbReference type="Proteomes" id="UP001605036">
    <property type="component" value="Unassembled WGS sequence"/>
</dbReference>
<keyword evidence="8" id="KW-0539">Nucleus</keyword>
<dbReference type="EMBL" id="JBHFFA010000001">
    <property type="protein sequence ID" value="KAL2650955.1"/>
    <property type="molecule type" value="Genomic_DNA"/>
</dbReference>
<feature type="compositionally biased region" description="Basic and acidic residues" evidence="11">
    <location>
        <begin position="108"/>
        <end position="119"/>
    </location>
</feature>
<feature type="region of interest" description="Disordered" evidence="11">
    <location>
        <begin position="16"/>
        <end position="45"/>
    </location>
</feature>
<evidence type="ECO:0000256" key="4">
    <source>
        <dbReference type="ARBA" id="ARBA00022490"/>
    </source>
</evidence>
<feature type="compositionally biased region" description="Acidic residues" evidence="11">
    <location>
        <begin position="64"/>
        <end position="74"/>
    </location>
</feature>
<protein>
    <recommendedName>
        <fullName evidence="9">U5 small nuclear ribonucleoprotein TSSC4</fullName>
    </recommendedName>
</protein>
<evidence type="ECO:0000256" key="6">
    <source>
        <dbReference type="ARBA" id="ARBA00022728"/>
    </source>
</evidence>
<name>A0ABD1ZHP4_9MARC</name>
<keyword evidence="5" id="KW-0507">mRNA processing</keyword>
<comment type="similarity">
    <text evidence="3">Belongs to the TSSC4 family.</text>
</comment>
<proteinExistence type="inferred from homology"/>
<evidence type="ECO:0000256" key="7">
    <source>
        <dbReference type="ARBA" id="ARBA00023187"/>
    </source>
</evidence>
<evidence type="ECO:0000256" key="3">
    <source>
        <dbReference type="ARBA" id="ARBA00010362"/>
    </source>
</evidence>
<feature type="compositionally biased region" description="Polar residues" evidence="11">
    <location>
        <begin position="299"/>
        <end position="328"/>
    </location>
</feature>
<feature type="region of interest" description="Disordered" evidence="11">
    <location>
        <begin position="192"/>
        <end position="384"/>
    </location>
</feature>
<evidence type="ECO:0000256" key="8">
    <source>
        <dbReference type="ARBA" id="ARBA00023242"/>
    </source>
</evidence>
<keyword evidence="13" id="KW-1185">Reference proteome</keyword>
<sequence length="517" mass="57649">MESSFRTRVDRAFGFLLETNVPHPGSADRESTAEQSESSSAAADFWSVSEQAISLQRFARASDEDTGGESDDNAAADYQRFLRMERRGRKRRRDDLSAEEPEDEDSDEEHRERKLKRDEPEYDDDVILRRADYGEEDEEIQEMRRMIGRDCTLDYEEEEDEYDKVAVGREGAGDRIYMREIRDSCLDTFHLPAGHSGPLGTFRRDSRANHEAAAARLQEDKEAEERYNNSTASGSDRTGRQAKLPSVSNAIPCLKRRLGEEVKPKEGAEAEKKEKPSETSPRILGEVVSTGKVVEGSQEGRSSGHEGQSGSDAAATQASDFGSDSSVITRKEKKAKTVRFAVADDVSQENREREGEMPENTNRSKTISRNGRVPSNVPDHVRNPSKYTHYTLEWSDDEEDSKKNLSAFQSFVALKKEQEKPEICSSTALPKSITFNPKFGGNSLKAGGNGSEKSKKDPSSGQVQLSVSFSEAVVDDELNTKTSEELSSISRLSESRTTRIFRKHATAAAEEDVDKEA</sequence>
<feature type="compositionally biased region" description="Low complexity" evidence="11">
    <location>
        <begin position="33"/>
        <end position="43"/>
    </location>
</feature>
<keyword evidence="7" id="KW-0508">mRNA splicing</keyword>
<dbReference type="PANTHER" id="PTHR13445">
    <property type="entry name" value="TUMOR SUPPRESSING SUBTRANSFERABLE CANDIDATE 4 TSSC4"/>
    <property type="match status" value="1"/>
</dbReference>
<dbReference type="GO" id="GO:0005737">
    <property type="term" value="C:cytoplasm"/>
    <property type="evidence" value="ECO:0007669"/>
    <property type="project" value="UniProtKB-SubCell"/>
</dbReference>
<evidence type="ECO:0000256" key="9">
    <source>
        <dbReference type="ARBA" id="ARBA00035304"/>
    </source>
</evidence>
<feature type="region of interest" description="Disordered" evidence="11">
    <location>
        <begin position="59"/>
        <end position="135"/>
    </location>
</feature>
<evidence type="ECO:0000313" key="13">
    <source>
        <dbReference type="Proteomes" id="UP001605036"/>
    </source>
</evidence>
<reference evidence="12 13" key="1">
    <citation type="submission" date="2024-09" db="EMBL/GenBank/DDBJ databases">
        <title>Chromosome-scale assembly of Riccia fluitans.</title>
        <authorList>
            <person name="Paukszto L."/>
            <person name="Sawicki J."/>
            <person name="Karawczyk K."/>
            <person name="Piernik-Szablinska J."/>
            <person name="Szczecinska M."/>
            <person name="Mazdziarz M."/>
        </authorList>
    </citation>
    <scope>NUCLEOTIDE SEQUENCE [LARGE SCALE GENOMIC DNA]</scope>
    <source>
        <strain evidence="12">Rf_01</strain>
        <tissue evidence="12">Aerial parts of the thallus</tissue>
    </source>
</reference>
<feature type="compositionally biased region" description="Basic and acidic residues" evidence="11">
    <location>
        <begin position="217"/>
        <end position="227"/>
    </location>
</feature>
<keyword evidence="6" id="KW-0747">Spliceosome</keyword>
<evidence type="ECO:0000256" key="5">
    <source>
        <dbReference type="ARBA" id="ARBA00022664"/>
    </source>
</evidence>
<evidence type="ECO:0000313" key="12">
    <source>
        <dbReference type="EMBL" id="KAL2650955.1"/>
    </source>
</evidence>
<accession>A0ABD1ZHP4</accession>
<feature type="compositionally biased region" description="Polar residues" evidence="11">
    <location>
        <begin position="359"/>
        <end position="369"/>
    </location>
</feature>